<feature type="region of interest" description="Disordered" evidence="1">
    <location>
        <begin position="29"/>
        <end position="106"/>
    </location>
</feature>
<evidence type="ECO:0000313" key="2">
    <source>
        <dbReference type="EMBL" id="SFE07457.1"/>
    </source>
</evidence>
<sequence length="328" mass="33724">MRRLKEKIMRKYVRFTAIGAALALGACNDSEGKGSGTNATNPSTNPTNDATEGDTSTGSGGDPTSNGTTTASPATSDPPNPTTGVVTDSAGTESTGSFITPPDGGGGVKECDVWTQDCPAGQKCMPWADNGSSSWNATKCSPVDANPGKEGDPCTVEGSAVSGVDTCDVGLLCWYFDENNNGSCIDMCKGTPDAPTCDMGKTCDVSNDGVLILCLETCDPLVQSCPAGQICFWDFVDQFICDFDASGDMGAYGDPCAYVNVCDYGLYCAPPEAVPGCDNADGCCSSYCNIQEPNTCPGASEGQECVPWYTEGMAPPGQENIGACAIPA</sequence>
<proteinExistence type="predicted"/>
<gene>
    <name evidence="2" type="ORF">SAMN02745121_02904</name>
</gene>
<feature type="compositionally biased region" description="Low complexity" evidence="1">
    <location>
        <begin position="36"/>
        <end position="75"/>
    </location>
</feature>
<dbReference type="EMBL" id="FOMX01000008">
    <property type="protein sequence ID" value="SFE07457.1"/>
    <property type="molecule type" value="Genomic_DNA"/>
</dbReference>
<feature type="compositionally biased region" description="Polar residues" evidence="1">
    <location>
        <begin position="84"/>
        <end position="98"/>
    </location>
</feature>
<accession>A0A1I1XJB6</accession>
<dbReference type="STRING" id="54.SAMN02745121_02904"/>
<dbReference type="PROSITE" id="PS51257">
    <property type="entry name" value="PROKAR_LIPOPROTEIN"/>
    <property type="match status" value="1"/>
</dbReference>
<name>A0A1I1XJB6_9BACT</name>
<keyword evidence="3" id="KW-1185">Reference proteome</keyword>
<reference evidence="3" key="1">
    <citation type="submission" date="2016-10" db="EMBL/GenBank/DDBJ databases">
        <authorList>
            <person name="Varghese N."/>
            <person name="Submissions S."/>
        </authorList>
    </citation>
    <scope>NUCLEOTIDE SEQUENCE [LARGE SCALE GENOMIC DNA]</scope>
    <source>
        <strain evidence="3">ATCC 25963</strain>
    </source>
</reference>
<organism evidence="2 3">
    <name type="scientific">Nannocystis exedens</name>
    <dbReference type="NCBI Taxonomy" id="54"/>
    <lineage>
        <taxon>Bacteria</taxon>
        <taxon>Pseudomonadati</taxon>
        <taxon>Myxococcota</taxon>
        <taxon>Polyangia</taxon>
        <taxon>Nannocystales</taxon>
        <taxon>Nannocystaceae</taxon>
        <taxon>Nannocystis</taxon>
    </lineage>
</organism>
<dbReference type="AlphaFoldDB" id="A0A1I1XJB6"/>
<evidence type="ECO:0000256" key="1">
    <source>
        <dbReference type="SAM" id="MobiDB-lite"/>
    </source>
</evidence>
<evidence type="ECO:0000313" key="3">
    <source>
        <dbReference type="Proteomes" id="UP000199400"/>
    </source>
</evidence>
<dbReference type="Proteomes" id="UP000199400">
    <property type="component" value="Unassembled WGS sequence"/>
</dbReference>
<protein>
    <submittedName>
        <fullName evidence="2">Uncharacterized protein</fullName>
    </submittedName>
</protein>